<accession>A0A918MGI2</accession>
<dbReference type="Proteomes" id="UP000618795">
    <property type="component" value="Unassembled WGS sequence"/>
</dbReference>
<protein>
    <recommendedName>
        <fullName evidence="3">Aminoglycoside phosphotransferase</fullName>
    </recommendedName>
</protein>
<dbReference type="InterPro" id="IPR011009">
    <property type="entry name" value="Kinase-like_dom_sf"/>
</dbReference>
<keyword evidence="2" id="KW-1185">Reference proteome</keyword>
<comment type="caution">
    <text evidence="1">The sequence shown here is derived from an EMBL/GenBank/DDBJ whole genome shotgun (WGS) entry which is preliminary data.</text>
</comment>
<dbReference type="SUPFAM" id="SSF56112">
    <property type="entry name" value="Protein kinase-like (PK-like)"/>
    <property type="match status" value="1"/>
</dbReference>
<gene>
    <name evidence="1" type="ORF">GCM10010260_82290</name>
</gene>
<name>A0A918MGI2_9ACTN</name>
<dbReference type="AlphaFoldDB" id="A0A918MGI2"/>
<reference evidence="1" key="2">
    <citation type="submission" date="2020-09" db="EMBL/GenBank/DDBJ databases">
        <authorList>
            <person name="Sun Q."/>
            <person name="Ohkuma M."/>
        </authorList>
    </citation>
    <scope>NUCLEOTIDE SEQUENCE</scope>
    <source>
        <strain evidence="1">JCM 4369</strain>
    </source>
</reference>
<reference evidence="1" key="1">
    <citation type="journal article" date="2014" name="Int. J. Syst. Evol. Microbiol.">
        <title>Complete genome sequence of Corynebacterium casei LMG S-19264T (=DSM 44701T), isolated from a smear-ripened cheese.</title>
        <authorList>
            <consortium name="US DOE Joint Genome Institute (JGI-PGF)"/>
            <person name="Walter F."/>
            <person name="Albersmeier A."/>
            <person name="Kalinowski J."/>
            <person name="Ruckert C."/>
        </authorList>
    </citation>
    <scope>NUCLEOTIDE SEQUENCE</scope>
    <source>
        <strain evidence="1">JCM 4369</strain>
    </source>
</reference>
<evidence type="ECO:0000313" key="1">
    <source>
        <dbReference type="EMBL" id="GGV29341.1"/>
    </source>
</evidence>
<dbReference type="EMBL" id="BMTD01000036">
    <property type="protein sequence ID" value="GGV29341.1"/>
    <property type="molecule type" value="Genomic_DNA"/>
</dbReference>
<evidence type="ECO:0000313" key="2">
    <source>
        <dbReference type="Proteomes" id="UP000618795"/>
    </source>
</evidence>
<organism evidence="1 2">
    <name type="scientific">Streptomyces filipinensis</name>
    <dbReference type="NCBI Taxonomy" id="66887"/>
    <lineage>
        <taxon>Bacteria</taxon>
        <taxon>Bacillati</taxon>
        <taxon>Actinomycetota</taxon>
        <taxon>Actinomycetes</taxon>
        <taxon>Kitasatosporales</taxon>
        <taxon>Streptomycetaceae</taxon>
        <taxon>Streptomyces</taxon>
    </lineage>
</organism>
<evidence type="ECO:0008006" key="3">
    <source>
        <dbReference type="Google" id="ProtNLM"/>
    </source>
</evidence>
<sequence length="118" mass="13398">MGIIDWDFARPAPRLHDVAYALEYVAPFRDDAECLRWLRYPAPPDRRARVEDFRSACGLDSTVGLVDAVIARQQDNADLVRRLAEQGVEPQATWAADGLLSELGNRIDWSKSHRHLVE</sequence>
<proteinExistence type="predicted"/>